<sequence length="87" mass="10330">MTENPDKDECFGGSLSGGWWFRRCNEANLNGRKFQYDWQLRPSKTLGITWHIKNNDQSYYYLYDSVEMKIRDNDYGFCTGALKSKRI</sequence>
<dbReference type="InterPro" id="IPR036056">
    <property type="entry name" value="Fibrinogen-like_C"/>
</dbReference>
<dbReference type="PROSITE" id="PS00514">
    <property type="entry name" value="FIBRINOGEN_C_1"/>
    <property type="match status" value="1"/>
</dbReference>
<dbReference type="InterPro" id="IPR020837">
    <property type="entry name" value="Fibrinogen_CS"/>
</dbReference>
<evidence type="ECO:0000256" key="1">
    <source>
        <dbReference type="ARBA" id="ARBA00023157"/>
    </source>
</evidence>
<evidence type="ECO:0000313" key="3">
    <source>
        <dbReference type="EMBL" id="JAA69406.1"/>
    </source>
</evidence>
<dbReference type="Gene3D" id="3.90.215.10">
    <property type="entry name" value="Gamma Fibrinogen, chain A, domain 1"/>
    <property type="match status" value="1"/>
</dbReference>
<dbReference type="EMBL" id="GADI01004402">
    <property type="protein sequence ID" value="JAA69406.1"/>
    <property type="molecule type" value="mRNA"/>
</dbReference>
<proteinExistence type="evidence at transcript level"/>
<dbReference type="AlphaFoldDB" id="A0A0K8RE95"/>
<dbReference type="Pfam" id="PF00147">
    <property type="entry name" value="Fibrinogen_C"/>
    <property type="match status" value="1"/>
</dbReference>
<keyword evidence="1" id="KW-1015">Disulfide bond</keyword>
<dbReference type="InterPro" id="IPR002181">
    <property type="entry name" value="Fibrinogen_a/b/g_C_dom"/>
</dbReference>
<reference evidence="3" key="1">
    <citation type="submission" date="2012-12" db="EMBL/GenBank/DDBJ databases">
        <title>Identification and characterization of a phenylalanine ammonia-lyase gene family in Isatis indigotica Fort.</title>
        <authorList>
            <person name="Liu Q."/>
            <person name="Chen J."/>
            <person name="Zhou X."/>
            <person name="Di P."/>
            <person name="Xiao Y."/>
            <person name="Xuan H."/>
            <person name="Zhang L."/>
            <person name="Chen W."/>
        </authorList>
    </citation>
    <scope>NUCLEOTIDE SEQUENCE</scope>
    <source>
        <tissue evidence="3">Salivary gland</tissue>
    </source>
</reference>
<name>A0A0K8RE95_IXORI</name>
<dbReference type="SUPFAM" id="SSF56496">
    <property type="entry name" value="Fibrinogen C-terminal domain-like"/>
    <property type="match status" value="1"/>
</dbReference>
<accession>A0A0K8RE95</accession>
<evidence type="ECO:0000259" key="2">
    <source>
        <dbReference type="Pfam" id="PF00147"/>
    </source>
</evidence>
<organism evidence="3">
    <name type="scientific">Ixodes ricinus</name>
    <name type="common">Common tick</name>
    <name type="synonym">Acarus ricinus</name>
    <dbReference type="NCBI Taxonomy" id="34613"/>
    <lineage>
        <taxon>Eukaryota</taxon>
        <taxon>Metazoa</taxon>
        <taxon>Ecdysozoa</taxon>
        <taxon>Arthropoda</taxon>
        <taxon>Chelicerata</taxon>
        <taxon>Arachnida</taxon>
        <taxon>Acari</taxon>
        <taxon>Parasitiformes</taxon>
        <taxon>Ixodida</taxon>
        <taxon>Ixodoidea</taxon>
        <taxon>Ixodidae</taxon>
        <taxon>Ixodinae</taxon>
        <taxon>Ixodes</taxon>
    </lineage>
</organism>
<protein>
    <submittedName>
        <fullName evidence="3">Putative ficolin/ixoderin</fullName>
    </submittedName>
</protein>
<dbReference type="InterPro" id="IPR014716">
    <property type="entry name" value="Fibrinogen_a/b/g_C_1"/>
</dbReference>
<feature type="domain" description="Fibrinogen C-terminal" evidence="2">
    <location>
        <begin position="12"/>
        <end position="71"/>
    </location>
</feature>